<sequence>MTDPGPQTPASFPLSRKARTWGEVLSDRPSGQTPPYLSKPSTQQKPSAGTAFSHSKAPASALHSGRPRPQTVYLRAGLAGDETRPAAAEGTRAGPTVITSKIVVMAEILRTYRLWAFFTAYLEKMACMPVTLIQVQNYKSDKYDPRDVERLQQDDNWVESYLHWRHNVVDDTLKMIDESFQWRKEFSVHDLTESSIPRWLLEVGGIYLHGYDREGNKLFWIRVKYHIKDQKTIMDKKKLIAFWLEHYAKRENGKPITVMFDLSETGLNSIDLDFVRFIINCFKVYYPKYLSKIVIFDMPWIMNAAFKIVKTWLGPEAVNLLKFTSKNEVQEYVSVEYLPPHMGGTDPFKYSYPPLVDDDFQTPLCENGPVASEDETSSREDVESDGKETLETVTNEEQTALPKKVNPTESSSKAEENEKVDSKMKAFKKPLSVFKGSLLHISPADELYFGSTESGEKKSLIVLTNVTKNVVAFKVRTTAPEKYRVKPSNSSCEPGASVDIVVSPHGGLTVSAQDRFLIMAAEMELSSGTGPTELTQFWKEVPRNKVMEHRLRCHTMESSKPNTLILKDNALNMSDKTSEDIYLKLSRLLESNKKFEDQLQRCIWLQQLLLALIMLLFALVVTFFYSLYN</sequence>
<reference evidence="5 6" key="1">
    <citation type="submission" date="2013-11" db="EMBL/GenBank/DDBJ databases">
        <title>The Damaraland mole rat (Fukomys damarensis) genome and evolution of African mole rats.</title>
        <authorList>
            <person name="Gladyshev V.N."/>
            <person name="Fang X."/>
        </authorList>
    </citation>
    <scope>NUCLEOTIDE SEQUENCE [LARGE SCALE GENOMIC DNA]</scope>
    <source>
        <tissue evidence="5">Liver</tissue>
    </source>
</reference>
<dbReference type="Gene3D" id="3.40.525.10">
    <property type="entry name" value="CRAL-TRIO lipid binding domain"/>
    <property type="match status" value="1"/>
</dbReference>
<gene>
    <name evidence="5" type="ORF">H920_20061</name>
</gene>
<keyword evidence="6" id="KW-1185">Reference proteome</keyword>
<evidence type="ECO:0000313" key="5">
    <source>
        <dbReference type="EMBL" id="KFO18551.1"/>
    </source>
</evidence>
<dbReference type="SUPFAM" id="SSF52087">
    <property type="entry name" value="CRAL/TRIO domain"/>
    <property type="match status" value="1"/>
</dbReference>
<evidence type="ECO:0000256" key="1">
    <source>
        <dbReference type="SAM" id="MobiDB-lite"/>
    </source>
</evidence>
<dbReference type="GO" id="GO:0012505">
    <property type="term" value="C:endomembrane system"/>
    <property type="evidence" value="ECO:0007669"/>
    <property type="project" value="TreeGrafter"/>
</dbReference>
<feature type="compositionally biased region" description="Basic and acidic residues" evidence="1">
    <location>
        <begin position="376"/>
        <end position="390"/>
    </location>
</feature>
<dbReference type="PROSITE" id="PS50202">
    <property type="entry name" value="MSP"/>
    <property type="match status" value="1"/>
</dbReference>
<feature type="transmembrane region" description="Helical" evidence="2">
    <location>
        <begin position="604"/>
        <end position="628"/>
    </location>
</feature>
<dbReference type="eggNOG" id="KOG1470">
    <property type="taxonomic scope" value="Eukaryota"/>
</dbReference>
<dbReference type="STRING" id="885580.ENSFDAP00000011345"/>
<feature type="domain" description="CRAL-TRIO" evidence="3">
    <location>
        <begin position="196"/>
        <end position="350"/>
    </location>
</feature>
<dbReference type="Pfam" id="PF00650">
    <property type="entry name" value="CRAL_TRIO"/>
    <property type="match status" value="1"/>
</dbReference>
<dbReference type="InterPro" id="IPR001251">
    <property type="entry name" value="CRAL-TRIO_dom"/>
</dbReference>
<name>A0A091D6R8_FUKDA</name>
<protein>
    <submittedName>
        <fullName evidence="5">Motile sperm domain-containing protein 2</fullName>
    </submittedName>
</protein>
<dbReference type="InterPro" id="IPR036865">
    <property type="entry name" value="CRAL-TRIO_dom_sf"/>
</dbReference>
<keyword evidence="2" id="KW-0812">Transmembrane</keyword>
<dbReference type="Gene3D" id="2.60.40.10">
    <property type="entry name" value="Immunoglobulins"/>
    <property type="match status" value="1"/>
</dbReference>
<dbReference type="SUPFAM" id="SSF46938">
    <property type="entry name" value="CRAL/TRIO N-terminal domain"/>
    <property type="match status" value="1"/>
</dbReference>
<dbReference type="Proteomes" id="UP000028990">
    <property type="component" value="Unassembled WGS sequence"/>
</dbReference>
<dbReference type="EMBL" id="KN125361">
    <property type="protein sequence ID" value="KFO18551.1"/>
    <property type="molecule type" value="Genomic_DNA"/>
</dbReference>
<accession>A0A091D6R8</accession>
<evidence type="ECO:0000259" key="3">
    <source>
        <dbReference type="PROSITE" id="PS50191"/>
    </source>
</evidence>
<dbReference type="InterPro" id="IPR053012">
    <property type="entry name" value="ER-organelle_contact"/>
</dbReference>
<evidence type="ECO:0000256" key="2">
    <source>
        <dbReference type="SAM" id="Phobius"/>
    </source>
</evidence>
<feature type="compositionally biased region" description="Polar residues" evidence="1">
    <location>
        <begin position="29"/>
        <end position="53"/>
    </location>
</feature>
<dbReference type="PANTHER" id="PTHR46384:SF1">
    <property type="entry name" value="MOTILE SPERM DOMAIN-CONTAINING PROTEIN 2"/>
    <property type="match status" value="1"/>
</dbReference>
<keyword evidence="2" id="KW-0472">Membrane</keyword>
<dbReference type="InterPro" id="IPR036273">
    <property type="entry name" value="CRAL/TRIO_N_dom_sf"/>
</dbReference>
<dbReference type="InterPro" id="IPR008962">
    <property type="entry name" value="PapD-like_sf"/>
</dbReference>
<dbReference type="PANTHER" id="PTHR46384">
    <property type="entry name" value="MOTILE SPERM DOMAIN-CONTAINING PROTEIN 2"/>
    <property type="match status" value="1"/>
</dbReference>
<proteinExistence type="predicted"/>
<dbReference type="Pfam" id="PF00635">
    <property type="entry name" value="Motile_Sperm"/>
    <property type="match status" value="1"/>
</dbReference>
<feature type="domain" description="MSP" evidence="4">
    <location>
        <begin position="438"/>
        <end position="556"/>
    </location>
</feature>
<dbReference type="InterPro" id="IPR013783">
    <property type="entry name" value="Ig-like_fold"/>
</dbReference>
<dbReference type="PROSITE" id="PS50191">
    <property type="entry name" value="CRAL_TRIO"/>
    <property type="match status" value="1"/>
</dbReference>
<dbReference type="CDD" id="cd00170">
    <property type="entry name" value="SEC14"/>
    <property type="match status" value="1"/>
</dbReference>
<feature type="region of interest" description="Disordered" evidence="1">
    <location>
        <begin position="1"/>
        <end position="68"/>
    </location>
</feature>
<feature type="compositionally biased region" description="Basic and acidic residues" evidence="1">
    <location>
        <begin position="412"/>
        <end position="421"/>
    </location>
</feature>
<feature type="region of interest" description="Disordered" evidence="1">
    <location>
        <begin position="363"/>
        <end position="421"/>
    </location>
</feature>
<organism evidence="5 6">
    <name type="scientific">Fukomys damarensis</name>
    <name type="common">Damaraland mole rat</name>
    <name type="synonym">Cryptomys damarensis</name>
    <dbReference type="NCBI Taxonomy" id="885580"/>
    <lineage>
        <taxon>Eukaryota</taxon>
        <taxon>Metazoa</taxon>
        <taxon>Chordata</taxon>
        <taxon>Craniata</taxon>
        <taxon>Vertebrata</taxon>
        <taxon>Euteleostomi</taxon>
        <taxon>Mammalia</taxon>
        <taxon>Eutheria</taxon>
        <taxon>Euarchontoglires</taxon>
        <taxon>Glires</taxon>
        <taxon>Rodentia</taxon>
        <taxon>Hystricomorpha</taxon>
        <taxon>Bathyergidae</taxon>
        <taxon>Fukomys</taxon>
    </lineage>
</organism>
<dbReference type="InterPro" id="IPR000535">
    <property type="entry name" value="MSP_dom"/>
</dbReference>
<dbReference type="GO" id="GO:0140284">
    <property type="term" value="C:endoplasmic reticulum-endosome membrane contact site"/>
    <property type="evidence" value="ECO:0007669"/>
    <property type="project" value="TreeGrafter"/>
</dbReference>
<dbReference type="SMART" id="SM00516">
    <property type="entry name" value="SEC14"/>
    <property type="match status" value="1"/>
</dbReference>
<dbReference type="SUPFAM" id="SSF49354">
    <property type="entry name" value="PapD-like"/>
    <property type="match status" value="1"/>
</dbReference>
<evidence type="ECO:0000259" key="4">
    <source>
        <dbReference type="PROSITE" id="PS50202"/>
    </source>
</evidence>
<dbReference type="eggNOG" id="KOG0439">
    <property type="taxonomic scope" value="Eukaryota"/>
</dbReference>
<dbReference type="AlphaFoldDB" id="A0A091D6R8"/>
<keyword evidence="2" id="KW-1133">Transmembrane helix</keyword>
<evidence type="ECO:0000313" key="6">
    <source>
        <dbReference type="Proteomes" id="UP000028990"/>
    </source>
</evidence>